<dbReference type="PROSITE" id="PS51722">
    <property type="entry name" value="G_TR_2"/>
    <property type="match status" value="1"/>
</dbReference>
<dbReference type="Pfam" id="PF06421">
    <property type="entry name" value="LepA_C"/>
    <property type="match status" value="1"/>
</dbReference>
<dbReference type="PRINTS" id="PR00315">
    <property type="entry name" value="ELONGATNFCT"/>
</dbReference>
<dbReference type="Pfam" id="PF03144">
    <property type="entry name" value="GTP_EFTU_D2"/>
    <property type="match status" value="1"/>
</dbReference>
<dbReference type="GO" id="GO:0043022">
    <property type="term" value="F:ribosome binding"/>
    <property type="evidence" value="ECO:0007669"/>
    <property type="project" value="UniProtKB-UniRule"/>
</dbReference>
<evidence type="ECO:0000256" key="1">
    <source>
        <dbReference type="ARBA" id="ARBA00005454"/>
    </source>
</evidence>
<dbReference type="Proteomes" id="UP000326354">
    <property type="component" value="Chromosome"/>
</dbReference>
<dbReference type="SUPFAM" id="SSF52540">
    <property type="entry name" value="P-loop containing nucleoside triphosphate hydrolases"/>
    <property type="match status" value="1"/>
</dbReference>
<evidence type="ECO:0000313" key="14">
    <source>
        <dbReference type="EMBL" id="BBM86487.1"/>
    </source>
</evidence>
<dbReference type="InterPro" id="IPR000795">
    <property type="entry name" value="T_Tr_GTP-bd_dom"/>
</dbReference>
<comment type="subcellular location">
    <subcellularLocation>
        <location evidence="12">Cell membrane</location>
        <topology evidence="12">Peripheral membrane protein</topology>
        <orientation evidence="12">Cytoplasmic side</orientation>
    </subcellularLocation>
</comment>
<dbReference type="GO" id="GO:0005525">
    <property type="term" value="F:GTP binding"/>
    <property type="evidence" value="ECO:0007669"/>
    <property type="project" value="UniProtKB-UniRule"/>
</dbReference>
<comment type="similarity">
    <text evidence="10">Belongs to the GTP-binding elongation factor family. LepA subfamily.</text>
</comment>
<keyword evidence="2 12" id="KW-1003">Cell membrane</keyword>
<proteinExistence type="inferred from homology"/>
<dbReference type="EMBL" id="AP019860">
    <property type="protein sequence ID" value="BBM86487.1"/>
    <property type="molecule type" value="Genomic_DNA"/>
</dbReference>
<dbReference type="InterPro" id="IPR035647">
    <property type="entry name" value="EFG_III/V"/>
</dbReference>
<dbReference type="CDD" id="cd03699">
    <property type="entry name" value="EF4_II"/>
    <property type="match status" value="1"/>
</dbReference>
<keyword evidence="14" id="KW-0251">Elongation factor</keyword>
<keyword evidence="5 12" id="KW-0648">Protein biosynthesis</keyword>
<comment type="similarity">
    <text evidence="1 12">Belongs to the TRAFAC class translation factor GTPase superfamily. Classic translation factor GTPase family. LepA subfamily.</text>
</comment>
<evidence type="ECO:0000256" key="9">
    <source>
        <dbReference type="ARBA" id="ARBA00057626"/>
    </source>
</evidence>
<comment type="function">
    <text evidence="9 12">Required for accurate and efficient protein synthesis under certain stress conditions. May act as a fidelity factor of the translation reaction, by catalyzing a one-codon backward translocation of tRNAs on improperly translocated ribosomes. Back-translocation proceeds from a post-translocation (POST) complex to a pre-translocation (PRE) complex, thus giving elongation factor G a second chance to translocate the tRNAs correctly. Binds to ribosomes in a GTP-dependent manner.</text>
</comment>
<feature type="binding site" evidence="12">
    <location>
        <begin position="131"/>
        <end position="134"/>
    </location>
    <ligand>
        <name>GTP</name>
        <dbReference type="ChEBI" id="CHEBI:37565"/>
    </ligand>
</feature>
<organism evidence="14 15">
    <name type="scientific">Uabimicrobium amorphum</name>
    <dbReference type="NCBI Taxonomy" id="2596890"/>
    <lineage>
        <taxon>Bacteria</taxon>
        <taxon>Pseudomonadati</taxon>
        <taxon>Planctomycetota</taxon>
        <taxon>Candidatus Uabimicrobiia</taxon>
        <taxon>Candidatus Uabimicrobiales</taxon>
        <taxon>Candidatus Uabimicrobiaceae</taxon>
        <taxon>Candidatus Uabimicrobium</taxon>
    </lineage>
</organism>
<dbReference type="HAMAP" id="MF_00071">
    <property type="entry name" value="LepA"/>
    <property type="match status" value="1"/>
</dbReference>
<evidence type="ECO:0000256" key="4">
    <source>
        <dbReference type="ARBA" id="ARBA00022801"/>
    </source>
</evidence>
<dbReference type="CDD" id="cd03709">
    <property type="entry name" value="lepA_C"/>
    <property type="match status" value="1"/>
</dbReference>
<evidence type="ECO:0000256" key="8">
    <source>
        <dbReference type="ARBA" id="ARBA00050293"/>
    </source>
</evidence>
<keyword evidence="15" id="KW-1185">Reference proteome</keyword>
<reference evidence="14 15" key="1">
    <citation type="submission" date="2019-08" db="EMBL/GenBank/DDBJ databases">
        <title>Complete genome sequence of Candidatus Uab amorphum.</title>
        <authorList>
            <person name="Shiratori T."/>
            <person name="Suzuki S."/>
            <person name="Kakizawa Y."/>
            <person name="Ishida K."/>
        </authorList>
    </citation>
    <scope>NUCLEOTIDE SEQUENCE [LARGE SCALE GENOMIC DNA]</scope>
    <source>
        <strain evidence="14 15">SRT547</strain>
    </source>
</reference>
<dbReference type="GO" id="GO:0003924">
    <property type="term" value="F:GTPase activity"/>
    <property type="evidence" value="ECO:0007669"/>
    <property type="project" value="UniProtKB-UniRule"/>
</dbReference>
<dbReference type="GO" id="GO:0003746">
    <property type="term" value="F:translation elongation factor activity"/>
    <property type="evidence" value="ECO:0007669"/>
    <property type="project" value="UniProtKB-UniRule"/>
</dbReference>
<dbReference type="GO" id="GO:0005886">
    <property type="term" value="C:plasma membrane"/>
    <property type="evidence" value="ECO:0007669"/>
    <property type="project" value="UniProtKB-SubCell"/>
</dbReference>
<dbReference type="FunFam" id="3.30.70.240:FF:000007">
    <property type="entry name" value="Translation factor GUF1, mitochondrial"/>
    <property type="match status" value="1"/>
</dbReference>
<comment type="catalytic activity">
    <reaction evidence="8 12">
        <text>GTP + H2O = GDP + phosphate + H(+)</text>
        <dbReference type="Rhea" id="RHEA:19669"/>
        <dbReference type="ChEBI" id="CHEBI:15377"/>
        <dbReference type="ChEBI" id="CHEBI:15378"/>
        <dbReference type="ChEBI" id="CHEBI:37565"/>
        <dbReference type="ChEBI" id="CHEBI:43474"/>
        <dbReference type="ChEBI" id="CHEBI:58189"/>
        <dbReference type="EC" id="3.6.5.n1"/>
    </reaction>
</comment>
<dbReference type="InterPro" id="IPR038363">
    <property type="entry name" value="LepA_C_sf"/>
</dbReference>
<keyword evidence="3 12" id="KW-0547">Nucleotide-binding</keyword>
<dbReference type="PANTHER" id="PTHR43512:SF4">
    <property type="entry name" value="TRANSLATION FACTOR GUF1 HOMOLOG, CHLOROPLASTIC"/>
    <property type="match status" value="1"/>
</dbReference>
<evidence type="ECO:0000256" key="12">
    <source>
        <dbReference type="HAMAP-Rule" id="MF_00071"/>
    </source>
</evidence>
<dbReference type="InterPro" id="IPR004161">
    <property type="entry name" value="EFTu-like_2"/>
</dbReference>
<dbReference type="Pfam" id="PF00009">
    <property type="entry name" value="GTP_EFTU"/>
    <property type="match status" value="1"/>
</dbReference>
<dbReference type="Gene3D" id="3.30.70.2570">
    <property type="entry name" value="Elongation factor 4, C-terminal domain"/>
    <property type="match status" value="1"/>
</dbReference>
<evidence type="ECO:0000256" key="5">
    <source>
        <dbReference type="ARBA" id="ARBA00022917"/>
    </source>
</evidence>
<dbReference type="Gene3D" id="3.30.70.240">
    <property type="match status" value="1"/>
</dbReference>
<dbReference type="KEGG" id="uam:UABAM_04873"/>
<name>A0A5S9IRP9_UABAM</name>
<keyword evidence="4 12" id="KW-0378">Hydrolase</keyword>
<dbReference type="InterPro" id="IPR031157">
    <property type="entry name" value="G_TR_CS"/>
</dbReference>
<dbReference type="NCBIfam" id="TIGR01393">
    <property type="entry name" value="lepA"/>
    <property type="match status" value="1"/>
</dbReference>
<dbReference type="InterPro" id="IPR000640">
    <property type="entry name" value="EFG_V-like"/>
</dbReference>
<dbReference type="FunFam" id="3.40.50.300:FF:000078">
    <property type="entry name" value="Elongation factor 4"/>
    <property type="match status" value="1"/>
</dbReference>
<gene>
    <name evidence="12" type="primary">lepA</name>
    <name evidence="14" type="ORF">UABAM_04873</name>
</gene>
<keyword evidence="7 12" id="KW-0472">Membrane</keyword>
<evidence type="ECO:0000256" key="3">
    <source>
        <dbReference type="ARBA" id="ARBA00022741"/>
    </source>
</evidence>
<evidence type="ECO:0000256" key="2">
    <source>
        <dbReference type="ARBA" id="ARBA00022475"/>
    </source>
</evidence>
<dbReference type="SUPFAM" id="SSF54980">
    <property type="entry name" value="EF-G C-terminal domain-like"/>
    <property type="match status" value="2"/>
</dbReference>
<dbReference type="RefSeq" id="WP_151970543.1">
    <property type="nucleotide sequence ID" value="NZ_AP019860.1"/>
</dbReference>
<dbReference type="Gene3D" id="3.30.70.870">
    <property type="entry name" value="Elongation Factor G (Translational Gtpase), domain 3"/>
    <property type="match status" value="1"/>
</dbReference>
<dbReference type="Pfam" id="PF00679">
    <property type="entry name" value="EFG_C"/>
    <property type="match status" value="1"/>
</dbReference>
<protein>
    <recommendedName>
        <fullName evidence="11 12">Elongation factor 4</fullName>
        <shortName evidence="12">EF-4</shortName>
        <ecNumber evidence="11 12">3.6.5.n1</ecNumber>
    </recommendedName>
    <alternativeName>
        <fullName evidence="12">Ribosomal back-translocase LepA</fullName>
    </alternativeName>
</protein>
<evidence type="ECO:0000256" key="6">
    <source>
        <dbReference type="ARBA" id="ARBA00023134"/>
    </source>
</evidence>
<dbReference type="InterPro" id="IPR013842">
    <property type="entry name" value="LepA_CTD"/>
</dbReference>
<keyword evidence="6 12" id="KW-0342">GTP-binding</keyword>
<dbReference type="FunFam" id="3.30.70.2570:FF:000001">
    <property type="entry name" value="Translation factor GUF1, mitochondrial"/>
    <property type="match status" value="1"/>
</dbReference>
<dbReference type="InterPro" id="IPR005225">
    <property type="entry name" value="Small_GTP-bd"/>
</dbReference>
<dbReference type="CDD" id="cd16260">
    <property type="entry name" value="EF4_III"/>
    <property type="match status" value="1"/>
</dbReference>
<evidence type="ECO:0000256" key="7">
    <source>
        <dbReference type="ARBA" id="ARBA00023136"/>
    </source>
</evidence>
<sequence>MENIRNFSIIAHIDHGKSTLADRMLQLTKVVSDNNLREQTLDTLDIERERGITVKSQTAALPYTAKNGKEYLLNLVDTPGHVDFSYEVSRALASCEAAVLLVDASQGVEAQTVANLYLAMENDLEIVPVINKVDLPSADIDGVLEQIENELGLPAEEVILASGKTGIGIEDILEAIVERVPHPEGNEEEKVSALIFDATYDPYRGAVIHTRMFNGVLKPGDKIKFMFSGETYDIEEVGYFRIQREKRDSLKAGEVGYIIAGIKRVSDIKNGDTITLNSNPCEGPLSGFREVKPVVFSSFYPIASDDYEDLSQAMERLQLNDASLIYEKDTSSALGSGFRCGFLGLLHLEIIQQRLEREFNQSIIVTAPSVRYRFQMSDGSTVYIDNPVEYPDSTFIKQSEELYIRANIVLPAEYLGPIIKLCMERRGIQQNMNYIDKKRVELIFEIPLGEVMFDFYDQLKSMSRGYASFDYEILDYRDSDLVKVDILVSGERVDALSIIVHRSRSESRGRHMCERLKDTIPKQMFKVPIQAAISGKIIARETISAMRKDVLAKCYGGDVSRKRKLLEKQKKGKKRMKMVGNVEIPQEAFLAVLKTKED</sequence>
<evidence type="ECO:0000259" key="13">
    <source>
        <dbReference type="PROSITE" id="PS51722"/>
    </source>
</evidence>
<dbReference type="AlphaFoldDB" id="A0A5S9IRP9"/>
<feature type="domain" description="Tr-type G" evidence="13">
    <location>
        <begin position="2"/>
        <end position="184"/>
    </location>
</feature>
<dbReference type="InterPro" id="IPR035654">
    <property type="entry name" value="LepA_IV"/>
</dbReference>
<accession>A0A5S9IRP9</accession>
<dbReference type="FunFam" id="3.30.70.870:FF:000004">
    <property type="entry name" value="Translation factor GUF1, mitochondrial"/>
    <property type="match status" value="1"/>
</dbReference>
<dbReference type="FunFam" id="2.40.30.10:FF:000015">
    <property type="entry name" value="Translation factor GUF1, mitochondrial"/>
    <property type="match status" value="1"/>
</dbReference>
<evidence type="ECO:0000256" key="10">
    <source>
        <dbReference type="ARBA" id="ARBA00061052"/>
    </source>
</evidence>
<dbReference type="Gene3D" id="3.40.50.300">
    <property type="entry name" value="P-loop containing nucleotide triphosphate hydrolases"/>
    <property type="match status" value="1"/>
</dbReference>
<feature type="binding site" evidence="12">
    <location>
        <begin position="14"/>
        <end position="19"/>
    </location>
    <ligand>
        <name>GTP</name>
        <dbReference type="ChEBI" id="CHEBI:37565"/>
    </ligand>
</feature>
<dbReference type="Gene3D" id="2.40.30.10">
    <property type="entry name" value="Translation factors"/>
    <property type="match status" value="1"/>
</dbReference>
<dbReference type="PANTHER" id="PTHR43512">
    <property type="entry name" value="TRANSLATION FACTOR GUF1-RELATED"/>
    <property type="match status" value="1"/>
</dbReference>
<dbReference type="CDD" id="cd01890">
    <property type="entry name" value="LepA"/>
    <property type="match status" value="1"/>
</dbReference>
<dbReference type="OrthoDB" id="9804431at2"/>
<evidence type="ECO:0000313" key="15">
    <source>
        <dbReference type="Proteomes" id="UP000326354"/>
    </source>
</evidence>
<dbReference type="EC" id="3.6.5.n1" evidence="11 12"/>
<dbReference type="InterPro" id="IPR027417">
    <property type="entry name" value="P-loop_NTPase"/>
</dbReference>
<dbReference type="GO" id="GO:0045727">
    <property type="term" value="P:positive regulation of translation"/>
    <property type="evidence" value="ECO:0007669"/>
    <property type="project" value="UniProtKB-UniRule"/>
</dbReference>
<dbReference type="PROSITE" id="PS00301">
    <property type="entry name" value="G_TR_1"/>
    <property type="match status" value="1"/>
</dbReference>
<evidence type="ECO:0000256" key="11">
    <source>
        <dbReference type="ARBA" id="ARBA00066744"/>
    </source>
</evidence>
<dbReference type="InterPro" id="IPR006297">
    <property type="entry name" value="EF-4"/>
</dbReference>
<dbReference type="NCBIfam" id="TIGR00231">
    <property type="entry name" value="small_GTP"/>
    <property type="match status" value="1"/>
</dbReference>